<dbReference type="GO" id="GO:0016020">
    <property type="term" value="C:membrane"/>
    <property type="evidence" value="ECO:0007669"/>
    <property type="project" value="UniProtKB-SubCell"/>
</dbReference>
<dbReference type="Proteomes" id="UP000305067">
    <property type="component" value="Unassembled WGS sequence"/>
</dbReference>
<evidence type="ECO:0000259" key="7">
    <source>
        <dbReference type="PROSITE" id="PS50850"/>
    </source>
</evidence>
<keyword evidence="5 6" id="KW-0472">Membrane</keyword>
<feature type="transmembrane region" description="Helical" evidence="6">
    <location>
        <begin position="132"/>
        <end position="151"/>
    </location>
</feature>
<dbReference type="PROSITE" id="PS00217">
    <property type="entry name" value="SUGAR_TRANSPORT_2"/>
    <property type="match status" value="1"/>
</dbReference>
<feature type="transmembrane region" description="Helical" evidence="6">
    <location>
        <begin position="251"/>
        <end position="270"/>
    </location>
</feature>
<evidence type="ECO:0000313" key="8">
    <source>
        <dbReference type="EMBL" id="TFL05459.1"/>
    </source>
</evidence>
<proteinExistence type="predicted"/>
<feature type="transmembrane region" description="Helical" evidence="6">
    <location>
        <begin position="364"/>
        <end position="388"/>
    </location>
</feature>
<dbReference type="GO" id="GO:0022857">
    <property type="term" value="F:transmembrane transporter activity"/>
    <property type="evidence" value="ECO:0007669"/>
    <property type="project" value="InterPro"/>
</dbReference>
<evidence type="ECO:0000256" key="2">
    <source>
        <dbReference type="ARBA" id="ARBA00022448"/>
    </source>
</evidence>
<feature type="transmembrane region" description="Helical" evidence="6">
    <location>
        <begin position="106"/>
        <end position="125"/>
    </location>
</feature>
<dbReference type="PANTHER" id="PTHR23511:SF3">
    <property type="entry name" value="MAJOR FACILITATOR SUPERFAMILY (MFS) PROFILE DOMAIN-CONTAINING PROTEIN"/>
    <property type="match status" value="1"/>
</dbReference>
<dbReference type="OrthoDB" id="3936150at2759"/>
<evidence type="ECO:0000256" key="4">
    <source>
        <dbReference type="ARBA" id="ARBA00022989"/>
    </source>
</evidence>
<evidence type="ECO:0000256" key="1">
    <source>
        <dbReference type="ARBA" id="ARBA00004141"/>
    </source>
</evidence>
<dbReference type="AlphaFoldDB" id="A0A5C3QYI0"/>
<keyword evidence="2" id="KW-0813">Transport</keyword>
<dbReference type="PANTHER" id="PTHR23511">
    <property type="entry name" value="SYNAPTIC VESICLE GLYCOPROTEIN 2"/>
    <property type="match status" value="1"/>
</dbReference>
<name>A0A5C3QYI0_9AGAR</name>
<evidence type="ECO:0000256" key="5">
    <source>
        <dbReference type="ARBA" id="ARBA00023136"/>
    </source>
</evidence>
<dbReference type="Pfam" id="PF07690">
    <property type="entry name" value="MFS_1"/>
    <property type="match status" value="1"/>
</dbReference>
<keyword evidence="9" id="KW-1185">Reference proteome</keyword>
<dbReference type="PROSITE" id="PS50850">
    <property type="entry name" value="MFS"/>
    <property type="match status" value="1"/>
</dbReference>
<comment type="subcellular location">
    <subcellularLocation>
        <location evidence="1">Membrane</location>
        <topology evidence="1">Multi-pass membrane protein</topology>
    </subcellularLocation>
</comment>
<feature type="transmembrane region" description="Helical" evidence="6">
    <location>
        <begin position="469"/>
        <end position="485"/>
    </location>
</feature>
<reference evidence="8 9" key="1">
    <citation type="journal article" date="2019" name="Nat. Ecol. Evol.">
        <title>Megaphylogeny resolves global patterns of mushroom evolution.</title>
        <authorList>
            <person name="Varga T."/>
            <person name="Krizsan K."/>
            <person name="Foldi C."/>
            <person name="Dima B."/>
            <person name="Sanchez-Garcia M."/>
            <person name="Sanchez-Ramirez S."/>
            <person name="Szollosi G.J."/>
            <person name="Szarkandi J.G."/>
            <person name="Papp V."/>
            <person name="Albert L."/>
            <person name="Andreopoulos W."/>
            <person name="Angelini C."/>
            <person name="Antonin V."/>
            <person name="Barry K.W."/>
            <person name="Bougher N.L."/>
            <person name="Buchanan P."/>
            <person name="Buyck B."/>
            <person name="Bense V."/>
            <person name="Catcheside P."/>
            <person name="Chovatia M."/>
            <person name="Cooper J."/>
            <person name="Damon W."/>
            <person name="Desjardin D."/>
            <person name="Finy P."/>
            <person name="Geml J."/>
            <person name="Haridas S."/>
            <person name="Hughes K."/>
            <person name="Justo A."/>
            <person name="Karasinski D."/>
            <person name="Kautmanova I."/>
            <person name="Kiss B."/>
            <person name="Kocsube S."/>
            <person name="Kotiranta H."/>
            <person name="LaButti K.M."/>
            <person name="Lechner B.E."/>
            <person name="Liimatainen K."/>
            <person name="Lipzen A."/>
            <person name="Lukacs Z."/>
            <person name="Mihaltcheva S."/>
            <person name="Morgado L.N."/>
            <person name="Niskanen T."/>
            <person name="Noordeloos M.E."/>
            <person name="Ohm R.A."/>
            <person name="Ortiz-Santana B."/>
            <person name="Ovrebo C."/>
            <person name="Racz N."/>
            <person name="Riley R."/>
            <person name="Savchenko A."/>
            <person name="Shiryaev A."/>
            <person name="Soop K."/>
            <person name="Spirin V."/>
            <person name="Szebenyi C."/>
            <person name="Tomsovsky M."/>
            <person name="Tulloss R.E."/>
            <person name="Uehling J."/>
            <person name="Grigoriev I.V."/>
            <person name="Vagvolgyi C."/>
            <person name="Papp T."/>
            <person name="Martin F.M."/>
            <person name="Miettinen O."/>
            <person name="Hibbett D.S."/>
            <person name="Nagy L.G."/>
        </authorList>
    </citation>
    <scope>NUCLEOTIDE SEQUENCE [LARGE SCALE GENOMIC DNA]</scope>
    <source>
        <strain evidence="8 9">CBS 309.79</strain>
    </source>
</reference>
<feature type="transmembrane region" description="Helical" evidence="6">
    <location>
        <begin position="438"/>
        <end position="457"/>
    </location>
</feature>
<keyword evidence="3 6" id="KW-0812">Transmembrane</keyword>
<evidence type="ECO:0000313" key="9">
    <source>
        <dbReference type="Proteomes" id="UP000305067"/>
    </source>
</evidence>
<dbReference type="Gene3D" id="1.20.1250.20">
    <property type="entry name" value="MFS general substrate transporter like domains"/>
    <property type="match status" value="1"/>
</dbReference>
<evidence type="ECO:0000256" key="6">
    <source>
        <dbReference type="SAM" id="Phobius"/>
    </source>
</evidence>
<dbReference type="CDD" id="cd17316">
    <property type="entry name" value="MFS_SV2_like"/>
    <property type="match status" value="1"/>
</dbReference>
<gene>
    <name evidence="8" type="ORF">BDV98DRAFT_541401</name>
</gene>
<feature type="transmembrane region" description="Helical" evidence="6">
    <location>
        <begin position="408"/>
        <end position="431"/>
    </location>
</feature>
<dbReference type="InterPro" id="IPR020846">
    <property type="entry name" value="MFS_dom"/>
</dbReference>
<feature type="transmembrane region" description="Helical" evidence="6">
    <location>
        <begin position="535"/>
        <end position="554"/>
    </location>
</feature>
<protein>
    <submittedName>
        <fullName evidence="8">Major facilitator superfamily domain-containing protein</fullName>
    </submittedName>
</protein>
<organism evidence="8 9">
    <name type="scientific">Pterulicium gracile</name>
    <dbReference type="NCBI Taxonomy" id="1884261"/>
    <lineage>
        <taxon>Eukaryota</taxon>
        <taxon>Fungi</taxon>
        <taxon>Dikarya</taxon>
        <taxon>Basidiomycota</taxon>
        <taxon>Agaricomycotina</taxon>
        <taxon>Agaricomycetes</taxon>
        <taxon>Agaricomycetidae</taxon>
        <taxon>Agaricales</taxon>
        <taxon>Pleurotineae</taxon>
        <taxon>Pterulaceae</taxon>
        <taxon>Pterulicium</taxon>
    </lineage>
</organism>
<dbReference type="SUPFAM" id="SSF103473">
    <property type="entry name" value="MFS general substrate transporter"/>
    <property type="match status" value="1"/>
</dbReference>
<accession>A0A5C3QYI0</accession>
<sequence length="571" mass="62550">MPSLTTAAVKYNDSTYASHDPEPPTITPPNAAVDLRGLDGLTLYEKKCVLINREIDAQGMGRYQWYIWGLCGFGYLLDLLWAQAFGLVLSPLQQELGFGDNESGNISTSFNAGMTAGAFFWGFLADIVGRRWAFNLTCLISSVFGLALGAANNYQTFLILTAFVGFGVGGNIPIDTTITLEFIPQNKRFLLACLSVFQPIGVVICSSIAFGFIPVYSCSPNFSESNPLPSCLNVSSGTECCSRSSNMGWRYLLFTIGAITLAVFILRFFVFKFRETPKFLVSRGMDDKAIKTLQHMGHINKKPCMLTTDVFEQLQGEHSSVGSGDSATGKALLGGGAKQLEGTWKDKLKTELSRYRLLFDSWGMTYLTVLIWLTYILDYSAFTIAGFYLPRILALKNGALNVSLDQTYAAYIYTYAPGIVGVLLGALMYHVPMFGRKYTLVISASLMSTSIFLFSVVDTRAKNEGLFTMQYFFQSMFNAVLYGWTPEAFPAPIRGTACGLAGFWGRLFGIVSPLIAQHLYGRTSGDGGEADSNAVLYLAGGLMLGCVVTSFLLPTSRMETKEARSYNVESS</sequence>
<dbReference type="InterPro" id="IPR011701">
    <property type="entry name" value="MFS"/>
</dbReference>
<feature type="transmembrane region" description="Helical" evidence="6">
    <location>
        <begin position="497"/>
        <end position="515"/>
    </location>
</feature>
<keyword evidence="4 6" id="KW-1133">Transmembrane helix</keyword>
<feature type="domain" description="Major facilitator superfamily (MFS) profile" evidence="7">
    <location>
        <begin position="67"/>
        <end position="557"/>
    </location>
</feature>
<feature type="transmembrane region" description="Helical" evidence="6">
    <location>
        <begin position="65"/>
        <end position="86"/>
    </location>
</feature>
<evidence type="ECO:0000256" key="3">
    <source>
        <dbReference type="ARBA" id="ARBA00022692"/>
    </source>
</evidence>
<dbReference type="EMBL" id="ML178816">
    <property type="protein sequence ID" value="TFL05459.1"/>
    <property type="molecule type" value="Genomic_DNA"/>
</dbReference>
<feature type="transmembrane region" description="Helical" evidence="6">
    <location>
        <begin position="157"/>
        <end position="177"/>
    </location>
</feature>
<dbReference type="InterPro" id="IPR005829">
    <property type="entry name" value="Sugar_transporter_CS"/>
</dbReference>
<dbReference type="InterPro" id="IPR036259">
    <property type="entry name" value="MFS_trans_sf"/>
</dbReference>
<feature type="transmembrane region" description="Helical" evidence="6">
    <location>
        <begin position="189"/>
        <end position="213"/>
    </location>
</feature>